<evidence type="ECO:0000256" key="11">
    <source>
        <dbReference type="SAM" id="MobiDB-lite"/>
    </source>
</evidence>
<evidence type="ECO:0000256" key="7">
    <source>
        <dbReference type="ARBA" id="ARBA00023128"/>
    </source>
</evidence>
<feature type="domain" description="START" evidence="12">
    <location>
        <begin position="73"/>
        <end position="286"/>
    </location>
</feature>
<dbReference type="PRINTS" id="PR00978">
    <property type="entry name" value="STARPROTEIN"/>
</dbReference>
<keyword evidence="6" id="KW-0446">Lipid-binding</keyword>
<comment type="subunit">
    <text evidence="3">May interact with TSPO.</text>
</comment>
<dbReference type="GO" id="GO:0120020">
    <property type="term" value="F:cholesterol transfer activity"/>
    <property type="evidence" value="ECO:0007669"/>
    <property type="project" value="InterPro"/>
</dbReference>
<evidence type="ECO:0000256" key="9">
    <source>
        <dbReference type="ARBA" id="ARBA00032620"/>
    </source>
</evidence>
<dbReference type="RefSeq" id="XP_023663876.1">
    <property type="nucleotide sequence ID" value="XM_023808108.2"/>
</dbReference>
<dbReference type="GO" id="GO:0050810">
    <property type="term" value="P:regulation of steroid biosynthetic process"/>
    <property type="evidence" value="ECO:0007669"/>
    <property type="project" value="TreeGrafter"/>
</dbReference>
<dbReference type="Pfam" id="PF01852">
    <property type="entry name" value="START"/>
    <property type="match status" value="1"/>
</dbReference>
<dbReference type="AlphaFoldDB" id="A0A3B3S4F4"/>
<comment type="subcellular location">
    <subcellularLocation>
        <location evidence="1">Mitochondrion</location>
    </subcellularLocation>
</comment>
<name>A0A3B3S4F4_9TELE</name>
<dbReference type="GO" id="GO:0008203">
    <property type="term" value="P:cholesterol metabolic process"/>
    <property type="evidence" value="ECO:0007669"/>
    <property type="project" value="UniProtKB-UniPathway"/>
</dbReference>
<keyword evidence="7" id="KW-0496">Mitochondrion</keyword>
<comment type="catalytic activity">
    <reaction evidence="10">
        <text>cholesterol(in) = cholesterol(out)</text>
        <dbReference type="Rhea" id="RHEA:39747"/>
        <dbReference type="ChEBI" id="CHEBI:16113"/>
    </reaction>
</comment>
<evidence type="ECO:0000256" key="3">
    <source>
        <dbReference type="ARBA" id="ARBA00011279"/>
    </source>
</evidence>
<evidence type="ECO:0000256" key="5">
    <source>
        <dbReference type="ARBA" id="ARBA00023055"/>
    </source>
</evidence>
<dbReference type="InterPro" id="IPR002913">
    <property type="entry name" value="START_lipid-bd_dom"/>
</dbReference>
<dbReference type="Gene3D" id="3.30.530.20">
    <property type="match status" value="1"/>
</dbReference>
<sequence>MHSMLPAVVKLCCGISYSHVRSATGLKRAAMAAIGQELAHLKKDSHLTFPGWARITRHIENRCEGVMSKGAIALKDEESAYEKQGRDALEKALEIIEDKTGWKIEISEENGDVIYSKTLLGARKVFRLEAVLDASPEELHHHLFINVTEMKLWNPNIQHIEVLKRVSKDTMVTHEVSAEAAGNLIGQRDFLSVRHCSKQKSCIYLAGIATHLESYPPQKGFVRAQDGPTCIIIQPTEDSTGRSRFTWLLNMDLKGWLPKSIVYQALPRAQADFTRHLRRRLSDRAPTAQRRDDPRSK</sequence>
<accession>A0A3B3S4F4</accession>
<dbReference type="UniPathway" id="UPA00296"/>
<dbReference type="GeneID" id="111841940"/>
<dbReference type="GO" id="GO:0006694">
    <property type="term" value="P:steroid biosynthetic process"/>
    <property type="evidence" value="ECO:0007669"/>
    <property type="project" value="UniProtKB-KW"/>
</dbReference>
<dbReference type="GO" id="GO:0005739">
    <property type="term" value="C:mitochondrion"/>
    <property type="evidence" value="ECO:0007669"/>
    <property type="project" value="UniProtKB-SubCell"/>
</dbReference>
<dbReference type="KEGG" id="pki:111841940"/>
<evidence type="ECO:0000256" key="2">
    <source>
        <dbReference type="ARBA" id="ARBA00004731"/>
    </source>
</evidence>
<keyword evidence="14" id="KW-1185">Reference proteome</keyword>
<evidence type="ECO:0000256" key="10">
    <source>
        <dbReference type="ARBA" id="ARBA00034049"/>
    </source>
</evidence>
<protein>
    <recommendedName>
        <fullName evidence="9">START domain-containing protein 1</fullName>
    </recommendedName>
</protein>
<proteinExistence type="predicted"/>
<evidence type="ECO:0000313" key="13">
    <source>
        <dbReference type="Ensembl" id="ENSPKIP00000024921.1"/>
    </source>
</evidence>
<dbReference type="STRING" id="1676925.ENSPKIP00000024921"/>
<dbReference type="PANTHER" id="PTHR46489:SF2">
    <property type="entry name" value="START DOMAIN-CONTAINING PROTEIN 1"/>
    <property type="match status" value="1"/>
</dbReference>
<dbReference type="InterPro" id="IPR023393">
    <property type="entry name" value="START-like_dom_sf"/>
</dbReference>
<dbReference type="SMART" id="SM00234">
    <property type="entry name" value="START"/>
    <property type="match status" value="1"/>
</dbReference>
<dbReference type="Proteomes" id="UP000261540">
    <property type="component" value="Unplaced"/>
</dbReference>
<dbReference type="GeneTree" id="ENSGT00940000165645"/>
<dbReference type="SUPFAM" id="SSF55961">
    <property type="entry name" value="Bet v1-like"/>
    <property type="match status" value="1"/>
</dbReference>
<keyword evidence="8" id="KW-0755">Steroidogenesis</keyword>
<dbReference type="GO" id="GO:0015485">
    <property type="term" value="F:cholesterol binding"/>
    <property type="evidence" value="ECO:0007669"/>
    <property type="project" value="InterPro"/>
</dbReference>
<dbReference type="InterPro" id="IPR029866">
    <property type="entry name" value="StAR"/>
</dbReference>
<comment type="pathway">
    <text evidence="2">Steroid metabolism; cholesterol metabolism.</text>
</comment>
<feature type="region of interest" description="Disordered" evidence="11">
    <location>
        <begin position="277"/>
        <end position="297"/>
    </location>
</feature>
<keyword evidence="5" id="KW-0445">Lipid transport</keyword>
<dbReference type="Ensembl" id="ENSPKIT00000005643.1">
    <property type="protein sequence ID" value="ENSPKIP00000024921.1"/>
    <property type="gene ID" value="ENSPKIG00000007978.1"/>
</dbReference>
<dbReference type="PANTHER" id="PTHR46489">
    <property type="entry name" value="STEROIDOGENIC ACUTE REGULATORY PROTEIN, MITOCHONDRIAL"/>
    <property type="match status" value="1"/>
</dbReference>
<evidence type="ECO:0000256" key="4">
    <source>
        <dbReference type="ARBA" id="ARBA00022448"/>
    </source>
</evidence>
<evidence type="ECO:0000256" key="1">
    <source>
        <dbReference type="ARBA" id="ARBA00004173"/>
    </source>
</evidence>
<dbReference type="OrthoDB" id="74575at2759"/>
<dbReference type="GO" id="GO:0032367">
    <property type="term" value="P:intracellular cholesterol transport"/>
    <property type="evidence" value="ECO:0007669"/>
    <property type="project" value="TreeGrafter"/>
</dbReference>
<evidence type="ECO:0000256" key="6">
    <source>
        <dbReference type="ARBA" id="ARBA00023121"/>
    </source>
</evidence>
<dbReference type="InterPro" id="IPR000799">
    <property type="entry name" value="StAR-like"/>
</dbReference>
<keyword evidence="4" id="KW-0813">Transport</keyword>
<evidence type="ECO:0000259" key="12">
    <source>
        <dbReference type="PROSITE" id="PS50848"/>
    </source>
</evidence>
<organism evidence="13 14">
    <name type="scientific">Paramormyrops kingsleyae</name>
    <dbReference type="NCBI Taxonomy" id="1676925"/>
    <lineage>
        <taxon>Eukaryota</taxon>
        <taxon>Metazoa</taxon>
        <taxon>Chordata</taxon>
        <taxon>Craniata</taxon>
        <taxon>Vertebrata</taxon>
        <taxon>Euteleostomi</taxon>
        <taxon>Actinopterygii</taxon>
        <taxon>Neopterygii</taxon>
        <taxon>Teleostei</taxon>
        <taxon>Osteoglossocephala</taxon>
        <taxon>Osteoglossomorpha</taxon>
        <taxon>Osteoglossiformes</taxon>
        <taxon>Mormyridae</taxon>
        <taxon>Paramormyrops</taxon>
    </lineage>
</organism>
<reference evidence="13" key="2">
    <citation type="submission" date="2025-09" db="UniProtKB">
        <authorList>
            <consortium name="Ensembl"/>
        </authorList>
    </citation>
    <scope>IDENTIFICATION</scope>
</reference>
<dbReference type="PROSITE" id="PS50848">
    <property type="entry name" value="START"/>
    <property type="match status" value="1"/>
</dbReference>
<reference evidence="13" key="1">
    <citation type="submission" date="2025-08" db="UniProtKB">
        <authorList>
            <consortium name="Ensembl"/>
        </authorList>
    </citation>
    <scope>IDENTIFICATION</scope>
</reference>
<evidence type="ECO:0000313" key="14">
    <source>
        <dbReference type="Proteomes" id="UP000261540"/>
    </source>
</evidence>
<evidence type="ECO:0000256" key="8">
    <source>
        <dbReference type="ARBA" id="ARBA00023250"/>
    </source>
</evidence>